<evidence type="ECO:0000256" key="5">
    <source>
        <dbReference type="ARBA" id="ARBA00022840"/>
    </source>
</evidence>
<dbReference type="CDD" id="cd03241">
    <property type="entry name" value="ABC_RecN"/>
    <property type="match status" value="1"/>
</dbReference>
<dbReference type="PANTHER" id="PTHR11059">
    <property type="entry name" value="DNA REPAIR PROTEIN RECN"/>
    <property type="match status" value="1"/>
</dbReference>
<reference evidence="8" key="1">
    <citation type="submission" date="2016-10" db="EMBL/GenBank/DDBJ databases">
        <title>Sequence of Gallionella enrichment culture.</title>
        <authorList>
            <person name="Poehlein A."/>
            <person name="Muehling M."/>
            <person name="Daniel R."/>
        </authorList>
    </citation>
    <scope>NUCLEOTIDE SEQUENCE</scope>
</reference>
<name>A0A1J5R5E7_9ZZZZ</name>
<keyword evidence="3" id="KW-0547">Nucleotide-binding</keyword>
<keyword evidence="5" id="KW-0067">ATP-binding</keyword>
<dbReference type="GO" id="GO:0043590">
    <property type="term" value="C:bacterial nucleoid"/>
    <property type="evidence" value="ECO:0007669"/>
    <property type="project" value="TreeGrafter"/>
</dbReference>
<organism evidence="8">
    <name type="scientific">mine drainage metagenome</name>
    <dbReference type="NCBI Taxonomy" id="410659"/>
    <lineage>
        <taxon>unclassified sequences</taxon>
        <taxon>metagenomes</taxon>
        <taxon>ecological metagenomes</taxon>
    </lineage>
</organism>
<protein>
    <recommendedName>
        <fullName evidence="2">DNA repair protein RecN</fullName>
    </recommendedName>
    <alternativeName>
        <fullName evidence="7">Recombination protein N</fullName>
    </alternativeName>
</protein>
<comment type="caution">
    <text evidence="8">The sequence shown here is derived from an EMBL/GenBank/DDBJ whole genome shotgun (WGS) entry which is preliminary data.</text>
</comment>
<evidence type="ECO:0000256" key="4">
    <source>
        <dbReference type="ARBA" id="ARBA00022763"/>
    </source>
</evidence>
<dbReference type="SUPFAM" id="SSF52540">
    <property type="entry name" value="P-loop containing nucleoside triphosphate hydrolases"/>
    <property type="match status" value="1"/>
</dbReference>
<evidence type="ECO:0000256" key="1">
    <source>
        <dbReference type="ARBA" id="ARBA00009441"/>
    </source>
</evidence>
<sequence length="190" mass="19738">MSQGGAKAAEALSAAVSAAMQQLGMGGGRFEVALEQLAEGGAIGLESANFLVSANAGQPLRPLAKVASGGELSRIGLAIQVIASEASQVPTLIFDEVDVGIGGRVAEIVGRMLHELGRSRQVLCVTHLPQVAARADWQWSVAKEEHDGRAISRVTRLGPAERIDELARMLGGVKITETTRKHAAELLAGG</sequence>
<dbReference type="GO" id="GO:0006310">
    <property type="term" value="P:DNA recombination"/>
    <property type="evidence" value="ECO:0007669"/>
    <property type="project" value="InterPro"/>
</dbReference>
<evidence type="ECO:0000256" key="2">
    <source>
        <dbReference type="ARBA" id="ARBA00021315"/>
    </source>
</evidence>
<evidence type="ECO:0000256" key="7">
    <source>
        <dbReference type="ARBA" id="ARBA00033408"/>
    </source>
</evidence>
<comment type="similarity">
    <text evidence="1">Belongs to the RecN family.</text>
</comment>
<evidence type="ECO:0000256" key="3">
    <source>
        <dbReference type="ARBA" id="ARBA00022741"/>
    </source>
</evidence>
<dbReference type="AlphaFoldDB" id="A0A1J5R5E7"/>
<keyword evidence="4" id="KW-0227">DNA damage</keyword>
<proteinExistence type="inferred from homology"/>
<evidence type="ECO:0000313" key="8">
    <source>
        <dbReference type="EMBL" id="OIQ90666.1"/>
    </source>
</evidence>
<dbReference type="InterPro" id="IPR027417">
    <property type="entry name" value="P-loop_NTPase"/>
</dbReference>
<evidence type="ECO:0000256" key="6">
    <source>
        <dbReference type="ARBA" id="ARBA00023204"/>
    </source>
</evidence>
<dbReference type="GO" id="GO:0006281">
    <property type="term" value="P:DNA repair"/>
    <property type="evidence" value="ECO:0007669"/>
    <property type="project" value="UniProtKB-KW"/>
</dbReference>
<keyword evidence="6" id="KW-0234">DNA repair</keyword>
<dbReference type="InterPro" id="IPR004604">
    <property type="entry name" value="DNA_recomb/repair_RecN"/>
</dbReference>
<dbReference type="GO" id="GO:0009432">
    <property type="term" value="P:SOS response"/>
    <property type="evidence" value="ECO:0007669"/>
    <property type="project" value="TreeGrafter"/>
</dbReference>
<dbReference type="PANTHER" id="PTHR11059:SF0">
    <property type="entry name" value="DNA REPAIR PROTEIN RECN"/>
    <property type="match status" value="1"/>
</dbReference>
<accession>A0A1J5R5E7</accession>
<dbReference type="GO" id="GO:0005524">
    <property type="term" value="F:ATP binding"/>
    <property type="evidence" value="ECO:0007669"/>
    <property type="project" value="UniProtKB-KW"/>
</dbReference>
<gene>
    <name evidence="8" type="primary">recN_8</name>
    <name evidence="8" type="ORF">GALL_273960</name>
</gene>
<dbReference type="Gene3D" id="3.40.50.300">
    <property type="entry name" value="P-loop containing nucleotide triphosphate hydrolases"/>
    <property type="match status" value="1"/>
</dbReference>
<dbReference type="EMBL" id="MLJW01000283">
    <property type="protein sequence ID" value="OIQ90666.1"/>
    <property type="molecule type" value="Genomic_DNA"/>
</dbReference>